<dbReference type="EMBL" id="CP017174">
    <property type="protein sequence ID" value="QDE68708.1"/>
    <property type="molecule type" value="Genomic_DNA"/>
</dbReference>
<feature type="domain" description="ABC3 transporter permease C-terminal" evidence="9">
    <location>
        <begin position="715"/>
        <end position="828"/>
    </location>
</feature>
<proteinExistence type="inferred from homology"/>
<comment type="subcellular location">
    <subcellularLocation>
        <location evidence="1">Cell membrane</location>
        <topology evidence="1">Multi-pass membrane protein</topology>
    </subcellularLocation>
</comment>
<evidence type="ECO:0000256" key="2">
    <source>
        <dbReference type="ARBA" id="ARBA00022475"/>
    </source>
</evidence>
<dbReference type="GO" id="GO:0022857">
    <property type="term" value="F:transmembrane transporter activity"/>
    <property type="evidence" value="ECO:0007669"/>
    <property type="project" value="TreeGrafter"/>
</dbReference>
<dbReference type="InterPro" id="IPR003838">
    <property type="entry name" value="ABC3_permease_C"/>
</dbReference>
<evidence type="ECO:0000256" key="8">
    <source>
        <dbReference type="SAM" id="Phobius"/>
    </source>
</evidence>
<evidence type="ECO:0000256" key="3">
    <source>
        <dbReference type="ARBA" id="ARBA00022692"/>
    </source>
</evidence>
<keyword evidence="2" id="KW-1003">Cell membrane</keyword>
<feature type="transmembrane region" description="Helical" evidence="8">
    <location>
        <begin position="708"/>
        <end position="732"/>
    </location>
</feature>
<keyword evidence="3 8" id="KW-0812">Transmembrane</keyword>
<feature type="domain" description="MacB-like periplasmic core" evidence="10">
    <location>
        <begin position="559"/>
        <end position="673"/>
    </location>
</feature>
<keyword evidence="5 8" id="KW-0472">Membrane</keyword>
<feature type="transmembrane region" description="Helical" evidence="8">
    <location>
        <begin position="449"/>
        <end position="470"/>
    </location>
</feature>
<feature type="transmembrane region" description="Helical" evidence="8">
    <location>
        <begin position="764"/>
        <end position="783"/>
    </location>
</feature>
<sequence length="836" mass="88614">MSDDGISRATGERESRPSRVCQGPCQARRLMALELQRSLAFMSQLLQDVRLSLRRMRREAAFTLVIITTLALAIGATTAVFSAVYQVLLRPLPYRAPEQLVTLYQSTPQRERLGVSLQSLQAWRERAFAFQGLEGLSIRDITLAGDGESERVRAGRATAGLFSLLGVRPLLGQDFHADMNANGLLLSHALWQRRFGGRPDVVGQALMVDDQLHTVVGVLPAGFRFAPDVEAWKPLVLSAEESAGGVWLRVVGRLREGVSAEQARTELTALGAALVREPGFTEEPAGVRLVPLHTQVVEGSQERLWLLAGVVALVLLVACANVANLLLARASAREREVSVRAALGAGRGRLVRQFLVESGMLALVGGAAGLVLAMWGMDLLRALMPPQFVDAEALRLQPNVLGIALVLSVVTSLLFGLVPALRVSRADARGALGGLRGGAGATRGEGGRVVLVVAQVALALIPLVGAGLMLRTLHALSAVPLGFNPQGVTVVDLSLPSARYRDEAVQRALFSSVLERVRALPGVTSAGMASTVPLWGRNGLAPVLLPGEPASQADSRELVHFRTTSDGYFNTLGIPLKEGRAIEAWDGAGTAPVVVVNETFARRYFPGRSAVGQRVQLVLDGESFREIVGVVGDVQHNSLDAPPASEAFVPMGQLWGLHMLLTVRASQDAAALAPVLREQLRAVAPELPRAPVRSLESVVDASLGHTEVLGSLLVALAVLGLVLAGVGLYGVLSYSVSQRTRELGIRMALGATGQHLVWRVVGQGLRMAVAGVVLGIGGAAVLARSLSSVLYGVSAFDVVTFAAVPALLAAVALLASWLPARRVTRVPPHEALRSDD</sequence>
<evidence type="ECO:0000256" key="1">
    <source>
        <dbReference type="ARBA" id="ARBA00004651"/>
    </source>
</evidence>
<evidence type="ECO:0000259" key="10">
    <source>
        <dbReference type="Pfam" id="PF12704"/>
    </source>
</evidence>
<dbReference type="PANTHER" id="PTHR30572:SF4">
    <property type="entry name" value="ABC TRANSPORTER PERMEASE YTRF"/>
    <property type="match status" value="1"/>
</dbReference>
<evidence type="ECO:0000259" key="9">
    <source>
        <dbReference type="Pfam" id="PF02687"/>
    </source>
</evidence>
<evidence type="ECO:0000256" key="7">
    <source>
        <dbReference type="SAM" id="MobiDB-lite"/>
    </source>
</evidence>
<feature type="transmembrane region" description="Helical" evidence="8">
    <location>
        <begin position="789"/>
        <end position="815"/>
    </location>
</feature>
<name>A0AAE6KSV9_MYXXA</name>
<dbReference type="GO" id="GO:0005886">
    <property type="term" value="C:plasma membrane"/>
    <property type="evidence" value="ECO:0007669"/>
    <property type="project" value="UniProtKB-SubCell"/>
</dbReference>
<keyword evidence="4 8" id="KW-1133">Transmembrane helix</keyword>
<dbReference type="PANTHER" id="PTHR30572">
    <property type="entry name" value="MEMBRANE COMPONENT OF TRANSPORTER-RELATED"/>
    <property type="match status" value="1"/>
</dbReference>
<accession>A0AAE6KSV9</accession>
<evidence type="ECO:0000313" key="11">
    <source>
        <dbReference type="EMBL" id="QDE68708.1"/>
    </source>
</evidence>
<organism evidence="11 12">
    <name type="scientific">Myxococcus xanthus</name>
    <dbReference type="NCBI Taxonomy" id="34"/>
    <lineage>
        <taxon>Bacteria</taxon>
        <taxon>Pseudomonadati</taxon>
        <taxon>Myxococcota</taxon>
        <taxon>Myxococcia</taxon>
        <taxon>Myxococcales</taxon>
        <taxon>Cystobacterineae</taxon>
        <taxon>Myxococcaceae</taxon>
        <taxon>Myxococcus</taxon>
    </lineage>
</organism>
<dbReference type="InterPro" id="IPR050250">
    <property type="entry name" value="Macrolide_Exporter_MacB"/>
</dbReference>
<feature type="domain" description="MacB-like periplasmic core" evidence="10">
    <location>
        <begin position="63"/>
        <end position="270"/>
    </location>
</feature>
<evidence type="ECO:0000256" key="4">
    <source>
        <dbReference type="ARBA" id="ARBA00022989"/>
    </source>
</evidence>
<gene>
    <name evidence="11" type="ORF">BHS09_17940</name>
</gene>
<feature type="domain" description="ABC3 transporter permease C-terminal" evidence="9">
    <location>
        <begin position="310"/>
        <end position="426"/>
    </location>
</feature>
<feature type="region of interest" description="Disordered" evidence="7">
    <location>
        <begin position="1"/>
        <end position="20"/>
    </location>
</feature>
<reference evidence="11 12" key="1">
    <citation type="journal article" date="2019" name="Science">
        <title>Social genes are selection hotspots in kin groups of a soil microbe.</title>
        <authorList>
            <person name="Wielgoss S."/>
            <person name="Wolfensberger R."/>
            <person name="Sun L."/>
            <person name="Fiegna F."/>
            <person name="Velicer G.J."/>
        </authorList>
    </citation>
    <scope>NUCLEOTIDE SEQUENCE [LARGE SCALE GENOMIC DNA]</scope>
    <source>
        <strain evidence="11 12">MC3.5.9c15</strain>
    </source>
</reference>
<dbReference type="InterPro" id="IPR017800">
    <property type="entry name" value="ADOP"/>
</dbReference>
<feature type="transmembrane region" description="Helical" evidence="8">
    <location>
        <begin position="396"/>
        <end position="421"/>
    </location>
</feature>
<dbReference type="Pfam" id="PF12704">
    <property type="entry name" value="MacB_PCD"/>
    <property type="match status" value="2"/>
</dbReference>
<protein>
    <submittedName>
        <fullName evidence="11">Permease</fullName>
    </submittedName>
</protein>
<feature type="transmembrane region" description="Helical" evidence="8">
    <location>
        <begin position="60"/>
        <end position="85"/>
    </location>
</feature>
<evidence type="ECO:0000256" key="5">
    <source>
        <dbReference type="ARBA" id="ARBA00023136"/>
    </source>
</evidence>
<dbReference type="Proteomes" id="UP000320179">
    <property type="component" value="Chromosome"/>
</dbReference>
<dbReference type="Pfam" id="PF02687">
    <property type="entry name" value="FtsX"/>
    <property type="match status" value="2"/>
</dbReference>
<comment type="similarity">
    <text evidence="6">Belongs to the ABC-4 integral membrane protein family.</text>
</comment>
<dbReference type="InterPro" id="IPR025857">
    <property type="entry name" value="MacB_PCD"/>
</dbReference>
<evidence type="ECO:0000256" key="6">
    <source>
        <dbReference type="ARBA" id="ARBA00038076"/>
    </source>
</evidence>
<feature type="transmembrane region" description="Helical" evidence="8">
    <location>
        <begin position="304"/>
        <end position="327"/>
    </location>
</feature>
<dbReference type="NCBIfam" id="TIGR03434">
    <property type="entry name" value="ADOP"/>
    <property type="match status" value="1"/>
</dbReference>
<dbReference type="AlphaFoldDB" id="A0AAE6KSV9"/>
<evidence type="ECO:0000313" key="12">
    <source>
        <dbReference type="Proteomes" id="UP000320179"/>
    </source>
</evidence>
<feature type="transmembrane region" description="Helical" evidence="8">
    <location>
        <begin position="354"/>
        <end position="376"/>
    </location>
</feature>